<comment type="caution">
    <text evidence="2">The sequence shown here is derived from an EMBL/GenBank/DDBJ whole genome shotgun (WGS) entry which is preliminary data.</text>
</comment>
<sequence length="113" mass="11651">ILRKGPPRPGHSLVCAGLWLQPLVAGRSVGDHCARAGVGPGDPPPLSQPWELRLPGGKPQTPVPSSELQGLQVQAFCPDRRGATRGQQNPGPALLAAGATSQYLGSQSCHPPA</sequence>
<proteinExistence type="predicted"/>
<keyword evidence="3" id="KW-1185">Reference proteome</keyword>
<gene>
    <name evidence="2" type="ORF">P7K49_015196</name>
</gene>
<evidence type="ECO:0000313" key="3">
    <source>
        <dbReference type="Proteomes" id="UP001266305"/>
    </source>
</evidence>
<protein>
    <submittedName>
        <fullName evidence="2">Uncharacterized protein</fullName>
    </submittedName>
</protein>
<reference evidence="2 3" key="1">
    <citation type="submission" date="2023-05" db="EMBL/GenBank/DDBJ databases">
        <title>B98-5 Cell Line De Novo Hybrid Assembly: An Optical Mapping Approach.</title>
        <authorList>
            <person name="Kananen K."/>
            <person name="Auerbach J.A."/>
            <person name="Kautto E."/>
            <person name="Blachly J.S."/>
        </authorList>
    </citation>
    <scope>NUCLEOTIDE SEQUENCE [LARGE SCALE GENOMIC DNA]</scope>
    <source>
        <strain evidence="2">B95-8</strain>
        <tissue evidence="2">Cell line</tissue>
    </source>
</reference>
<feature type="non-terminal residue" evidence="2">
    <location>
        <position position="1"/>
    </location>
</feature>
<keyword evidence="1" id="KW-0732">Signal</keyword>
<dbReference type="EMBL" id="JASSZA010000007">
    <property type="protein sequence ID" value="KAK2105682.1"/>
    <property type="molecule type" value="Genomic_DNA"/>
</dbReference>
<evidence type="ECO:0000313" key="2">
    <source>
        <dbReference type="EMBL" id="KAK2105682.1"/>
    </source>
</evidence>
<dbReference type="Proteomes" id="UP001266305">
    <property type="component" value="Unassembled WGS sequence"/>
</dbReference>
<organism evidence="2 3">
    <name type="scientific">Saguinus oedipus</name>
    <name type="common">Cotton-top tamarin</name>
    <name type="synonym">Oedipomidas oedipus</name>
    <dbReference type="NCBI Taxonomy" id="9490"/>
    <lineage>
        <taxon>Eukaryota</taxon>
        <taxon>Metazoa</taxon>
        <taxon>Chordata</taxon>
        <taxon>Craniata</taxon>
        <taxon>Vertebrata</taxon>
        <taxon>Euteleostomi</taxon>
        <taxon>Mammalia</taxon>
        <taxon>Eutheria</taxon>
        <taxon>Euarchontoglires</taxon>
        <taxon>Primates</taxon>
        <taxon>Haplorrhini</taxon>
        <taxon>Platyrrhini</taxon>
        <taxon>Cebidae</taxon>
        <taxon>Callitrichinae</taxon>
        <taxon>Saguinus</taxon>
    </lineage>
</organism>
<evidence type="ECO:0000256" key="1">
    <source>
        <dbReference type="SAM" id="SignalP"/>
    </source>
</evidence>
<accession>A0ABQ9VBB5</accession>
<feature type="signal peptide" evidence="1">
    <location>
        <begin position="1"/>
        <end position="26"/>
    </location>
</feature>
<feature type="chain" id="PRO_5046811196" evidence="1">
    <location>
        <begin position="27"/>
        <end position="113"/>
    </location>
</feature>
<name>A0ABQ9VBB5_SAGOE</name>